<keyword evidence="2" id="KW-1185">Reference proteome</keyword>
<dbReference type="AlphaFoldDB" id="A0A0B7HU90"/>
<evidence type="ECO:0000313" key="2">
    <source>
        <dbReference type="Proteomes" id="UP000045051"/>
    </source>
</evidence>
<sequence>MRKLYILIFILSFVQLFAQNKDIFQGRIVMNDSIPVSDVHVQNLHNEKFTTTDKEGYFTISASESNALQFTHVSLQTTHRLLKATDFGTVVVIKMRTLIHELEGVEVQKAPDITAQSLGILQHTPTQRTYNEKQLYTSRAGGFGFIALLNKISGRTKMLRKVLMNEQNLKVANYIIDNMSEFLKKELNLDEEEIRYLAYYLMENPEYHRVTQNKESKTLQFMLIDSWLQIQQEANNESE</sequence>
<dbReference type="RefSeq" id="WP_042342960.1">
    <property type="nucleotide sequence ID" value="NZ_CDOH01000001.1"/>
</dbReference>
<name>A0A0B7HU90_9FLAO</name>
<evidence type="ECO:0008006" key="3">
    <source>
        <dbReference type="Google" id="ProtNLM"/>
    </source>
</evidence>
<evidence type="ECO:0000313" key="1">
    <source>
        <dbReference type="EMBL" id="CEN43241.1"/>
    </source>
</evidence>
<dbReference type="Proteomes" id="UP000045051">
    <property type="component" value="Unassembled WGS sequence"/>
</dbReference>
<gene>
    <name evidence="1" type="ORF">CCAND38_10122</name>
</gene>
<organism evidence="1 2">
    <name type="scientific">Capnocytophaga canis</name>
    <dbReference type="NCBI Taxonomy" id="1848903"/>
    <lineage>
        <taxon>Bacteria</taxon>
        <taxon>Pseudomonadati</taxon>
        <taxon>Bacteroidota</taxon>
        <taxon>Flavobacteriia</taxon>
        <taxon>Flavobacteriales</taxon>
        <taxon>Flavobacteriaceae</taxon>
        <taxon>Capnocytophaga</taxon>
    </lineage>
</organism>
<proteinExistence type="predicted"/>
<dbReference type="SUPFAM" id="SSF49464">
    <property type="entry name" value="Carboxypeptidase regulatory domain-like"/>
    <property type="match status" value="1"/>
</dbReference>
<dbReference type="EMBL" id="CDOI01000001">
    <property type="protein sequence ID" value="CEN43241.1"/>
    <property type="molecule type" value="Genomic_DNA"/>
</dbReference>
<reference evidence="1 2" key="1">
    <citation type="submission" date="2015-01" db="EMBL/GenBank/DDBJ databases">
        <authorList>
            <person name="MANFREDI Pablo"/>
        </authorList>
    </citation>
    <scope>NUCLEOTIDE SEQUENCE [LARGE SCALE GENOMIC DNA]</scope>
    <source>
        <strain evidence="1 2">CcD38</strain>
    </source>
</reference>
<protein>
    <recommendedName>
        <fullName evidence="3">Cna protein B-type domain protein</fullName>
    </recommendedName>
</protein>
<dbReference type="InterPro" id="IPR008969">
    <property type="entry name" value="CarboxyPept-like_regulatory"/>
</dbReference>
<accession>A0A0B7HU90</accession>